<dbReference type="PROSITE" id="PS00778">
    <property type="entry name" value="HIS_ACID_PHOSPHAT_2"/>
    <property type="match status" value="1"/>
</dbReference>
<evidence type="ECO:0000256" key="3">
    <source>
        <dbReference type="ARBA" id="ARBA00022801"/>
    </source>
</evidence>
<evidence type="ECO:0000256" key="1">
    <source>
        <dbReference type="ARBA" id="ARBA00005375"/>
    </source>
</evidence>
<keyword evidence="7" id="KW-1185">Reference proteome</keyword>
<dbReference type="InterPro" id="IPR000560">
    <property type="entry name" value="His_Pase_clade-2"/>
</dbReference>
<dbReference type="SUPFAM" id="SSF53254">
    <property type="entry name" value="Phosphoglycerate mutase-like"/>
    <property type="match status" value="1"/>
</dbReference>
<dbReference type="GO" id="GO:0016158">
    <property type="term" value="F:inositol hexakisphosphate 3-phosphatase activity"/>
    <property type="evidence" value="ECO:0007669"/>
    <property type="project" value="UniProtKB-EC"/>
</dbReference>
<comment type="similarity">
    <text evidence="1">Belongs to the histidine acid phosphatase family.</text>
</comment>
<dbReference type="GO" id="GO:0003993">
    <property type="term" value="F:acid phosphatase activity"/>
    <property type="evidence" value="ECO:0007669"/>
    <property type="project" value="TreeGrafter"/>
</dbReference>
<accession>A0A9Q8QNR4</accession>
<protein>
    <recommendedName>
        <fullName evidence="2">3-phytase</fullName>
        <ecNumber evidence="2">3.1.3.8</ecNumber>
    </recommendedName>
</protein>
<evidence type="ECO:0000256" key="5">
    <source>
        <dbReference type="SAM" id="Phobius"/>
    </source>
</evidence>
<gene>
    <name evidence="6" type="ORF">JDV02_007974</name>
</gene>
<dbReference type="Pfam" id="PF00328">
    <property type="entry name" value="His_Phos_2"/>
    <property type="match status" value="1"/>
</dbReference>
<evidence type="ECO:0000256" key="2">
    <source>
        <dbReference type="ARBA" id="ARBA00012632"/>
    </source>
</evidence>
<dbReference type="KEGG" id="ptkz:JDV02_007974"/>
<feature type="region of interest" description="Disordered" evidence="4">
    <location>
        <begin position="160"/>
        <end position="188"/>
    </location>
</feature>
<dbReference type="Proteomes" id="UP000829364">
    <property type="component" value="Chromosome 7"/>
</dbReference>
<dbReference type="GeneID" id="72069922"/>
<evidence type="ECO:0000256" key="4">
    <source>
        <dbReference type="SAM" id="MobiDB-lite"/>
    </source>
</evidence>
<dbReference type="EMBL" id="CP086360">
    <property type="protein sequence ID" value="UNI22049.1"/>
    <property type="molecule type" value="Genomic_DNA"/>
</dbReference>
<keyword evidence="5" id="KW-0812">Transmembrane</keyword>
<dbReference type="OrthoDB" id="6509975at2759"/>
<dbReference type="PROSITE" id="PS00616">
    <property type="entry name" value="HIS_ACID_PHOSPHAT_1"/>
    <property type="match status" value="1"/>
</dbReference>
<feature type="region of interest" description="Disordered" evidence="4">
    <location>
        <begin position="95"/>
        <end position="116"/>
    </location>
</feature>
<feature type="transmembrane region" description="Helical" evidence="5">
    <location>
        <begin position="195"/>
        <end position="215"/>
    </location>
</feature>
<keyword evidence="5" id="KW-0472">Membrane</keyword>
<dbReference type="InterPro" id="IPR033379">
    <property type="entry name" value="Acid_Pase_AS"/>
</dbReference>
<dbReference type="RefSeq" id="XP_047845530.1">
    <property type="nucleotide sequence ID" value="XM_047989528.1"/>
</dbReference>
<reference evidence="6" key="1">
    <citation type="submission" date="2021-11" db="EMBL/GenBank/DDBJ databases">
        <title>Purpureocillium_takamizusanense_genome.</title>
        <authorList>
            <person name="Nguyen N.-H."/>
        </authorList>
    </citation>
    <scope>NUCLEOTIDE SEQUENCE</scope>
    <source>
        <strain evidence="6">PT3</strain>
    </source>
</reference>
<proteinExistence type="inferred from homology"/>
<sequence length="654" mass="71672">MQLGTVAEIATSGPCCPSASTGSGCTINRGAATNKDEGAVSSHFPRLSSCLIASRLHRTALEGAIHHLTQQTLQRRHKSPQLGPSSHHVCVHQSPHAARLDQAPSPGPRPLALERYGPSQGHVRMTIATMGVADIFTSLVSGLLPRDSVRYRYSAIPAPMEEDESSSSSQQQQQQPPPGEELDGRRARPREQARLLKLTAGAMILFAVLAVAAVYGRSHHSSRGCEATGACDGVSPHTWGQYSPYFSAPSTVDPALPAGCELTFAAVLSRHGARYPTAAKSAPYHELIARIHASVSKYGKGFEFIRDYSFTNRADDLTLYGEKELVQSGATFYRRYQELARDSEPFVRAAGSPRVVMSAQNFTTAFYEAQGKIGDGKLDQILVLPEKAGFNNTLDHGTCPVFEDGPWATLGHDKQAKWRSVWAAPIMDRLNYKLPGANLTLQETVYIMDLCPFGTVSTPNATKSGFCRLFSQEEWRGYDYHGSLDKWYSFGNGNPLGPTQGVGYVNELIARLTGKALQDETSTNSTMGSSPETFPLDRKLYADFSHDNLMTSVYAALGLYNRTENLPDTYKLSPRKTHGYSTSWTVPFAGRMYVEKMRCDASKGDDELVRVLVDDRVVPLQGCRADKLGRCRLRDFVQGLSFARSGGHWPLCYA</sequence>
<organism evidence="6 7">
    <name type="scientific">Purpureocillium takamizusanense</name>
    <dbReference type="NCBI Taxonomy" id="2060973"/>
    <lineage>
        <taxon>Eukaryota</taxon>
        <taxon>Fungi</taxon>
        <taxon>Dikarya</taxon>
        <taxon>Ascomycota</taxon>
        <taxon>Pezizomycotina</taxon>
        <taxon>Sordariomycetes</taxon>
        <taxon>Hypocreomycetidae</taxon>
        <taxon>Hypocreales</taxon>
        <taxon>Ophiocordycipitaceae</taxon>
        <taxon>Purpureocillium</taxon>
    </lineage>
</organism>
<dbReference type="CDD" id="cd07061">
    <property type="entry name" value="HP_HAP_like"/>
    <property type="match status" value="1"/>
</dbReference>
<evidence type="ECO:0000313" key="6">
    <source>
        <dbReference type="EMBL" id="UNI22049.1"/>
    </source>
</evidence>
<keyword evidence="3 6" id="KW-0378">Hydrolase</keyword>
<dbReference type="Gene3D" id="3.40.50.1240">
    <property type="entry name" value="Phosphoglycerate mutase-like"/>
    <property type="match status" value="1"/>
</dbReference>
<dbReference type="PANTHER" id="PTHR20963:SF24">
    <property type="entry name" value="3-PHYTASE B"/>
    <property type="match status" value="1"/>
</dbReference>
<name>A0A9Q8QNR4_9HYPO</name>
<dbReference type="InterPro" id="IPR029033">
    <property type="entry name" value="His_PPase_superfam"/>
</dbReference>
<keyword evidence="5" id="KW-1133">Transmembrane helix</keyword>
<evidence type="ECO:0000313" key="7">
    <source>
        <dbReference type="Proteomes" id="UP000829364"/>
    </source>
</evidence>
<dbReference type="PANTHER" id="PTHR20963">
    <property type="entry name" value="MULTIPLE INOSITOL POLYPHOSPHATE PHOSPHATASE-RELATED"/>
    <property type="match status" value="1"/>
</dbReference>
<dbReference type="AlphaFoldDB" id="A0A9Q8QNR4"/>
<dbReference type="EC" id="3.1.3.8" evidence="2"/>